<feature type="transmembrane region" description="Helical" evidence="6">
    <location>
        <begin position="63"/>
        <end position="89"/>
    </location>
</feature>
<organism evidence="8 9">
    <name type="scientific">Phocaeicola intestinalis</name>
    <dbReference type="NCBI Taxonomy" id="2762212"/>
    <lineage>
        <taxon>Bacteria</taxon>
        <taxon>Pseudomonadati</taxon>
        <taxon>Bacteroidota</taxon>
        <taxon>Bacteroidia</taxon>
        <taxon>Bacteroidales</taxon>
        <taxon>Bacteroidaceae</taxon>
        <taxon>Phocaeicola</taxon>
    </lineage>
</organism>
<evidence type="ECO:0000256" key="6">
    <source>
        <dbReference type="SAM" id="Phobius"/>
    </source>
</evidence>
<feature type="transmembrane region" description="Helical" evidence="6">
    <location>
        <begin position="95"/>
        <end position="114"/>
    </location>
</feature>
<feature type="transmembrane region" description="Helical" evidence="6">
    <location>
        <begin position="7"/>
        <end position="24"/>
    </location>
</feature>
<feature type="transmembrane region" description="Helical" evidence="6">
    <location>
        <begin position="250"/>
        <end position="268"/>
    </location>
</feature>
<name>A0ABR8Y975_9BACT</name>
<evidence type="ECO:0000256" key="5">
    <source>
        <dbReference type="ARBA" id="ARBA00023136"/>
    </source>
</evidence>
<feature type="transmembrane region" description="Helical" evidence="6">
    <location>
        <begin position="30"/>
        <end position="51"/>
    </location>
</feature>
<dbReference type="PANTHER" id="PTHR31566">
    <property type="entry name" value="CYTOCHROME C BIOGENESIS PROTEIN CCS1, CHLOROPLASTIC"/>
    <property type="match status" value="1"/>
</dbReference>
<accession>A0ABR8Y975</accession>
<dbReference type="PROSITE" id="PS51257">
    <property type="entry name" value="PROKAR_LIPOPROTEIN"/>
    <property type="match status" value="1"/>
</dbReference>
<dbReference type="PANTHER" id="PTHR31566:SF5">
    <property type="entry name" value="RESB-LIKE DOMAIN-CONTAINING PROTEIN"/>
    <property type="match status" value="1"/>
</dbReference>
<gene>
    <name evidence="8" type="ORF">H9625_09920</name>
</gene>
<comment type="caution">
    <text evidence="8">The sequence shown here is derived from an EMBL/GenBank/DDBJ whole genome shotgun (WGS) entry which is preliminary data.</text>
</comment>
<dbReference type="Proteomes" id="UP000620874">
    <property type="component" value="Unassembled WGS sequence"/>
</dbReference>
<dbReference type="InterPro" id="IPR007816">
    <property type="entry name" value="ResB-like_domain"/>
</dbReference>
<keyword evidence="9" id="KW-1185">Reference proteome</keyword>
<evidence type="ECO:0000313" key="9">
    <source>
        <dbReference type="Proteomes" id="UP000620874"/>
    </source>
</evidence>
<feature type="domain" description="ResB-like" evidence="7">
    <location>
        <begin position="120"/>
        <end position="229"/>
    </location>
</feature>
<evidence type="ECO:0000313" key="8">
    <source>
        <dbReference type="EMBL" id="MBD8040745.1"/>
    </source>
</evidence>
<evidence type="ECO:0000256" key="2">
    <source>
        <dbReference type="ARBA" id="ARBA00022692"/>
    </source>
</evidence>
<keyword evidence="2 6" id="KW-0812">Transmembrane</keyword>
<dbReference type="RefSeq" id="WP_191764156.1">
    <property type="nucleotide sequence ID" value="NZ_JACSPP010000028.1"/>
</dbReference>
<dbReference type="EMBL" id="JACSPP010000028">
    <property type="protein sequence ID" value="MBD8040745.1"/>
    <property type="molecule type" value="Genomic_DNA"/>
</dbReference>
<dbReference type="Pfam" id="PF05140">
    <property type="entry name" value="ResB"/>
    <property type="match status" value="1"/>
</dbReference>
<comment type="subcellular location">
    <subcellularLocation>
        <location evidence="1">Membrane</location>
        <topology evidence="1">Multi-pass membrane protein</topology>
    </subcellularLocation>
</comment>
<sequence>MKKATLYRYWGTYFAVALGCQLTFGKCQIAFFAFPVNAALLLLGVTSLWILHKEKPQSAGYLVLSAPATTFLLLGITFVSCLLMGLGTLLTPDSWWTVFTLIALLAHLLIVIYRGMCRKRAHKLRFALTHIGLLLALGGGMAGSADTHEWRILVTKDQPTRQAFDRHGKSILLKDSMQLQTFDIAYHPDGTPQSYNAQVIIGDKSATLKVNHPCTLSWTDNLYLTDYEHVPANEQPHYCVLQLVKEPWKYALWTGIWMLIAGCVLLFTQGIPALPKKGGDETC</sequence>
<keyword evidence="4 6" id="KW-1133">Transmembrane helix</keyword>
<evidence type="ECO:0000256" key="1">
    <source>
        <dbReference type="ARBA" id="ARBA00004141"/>
    </source>
</evidence>
<evidence type="ECO:0000256" key="3">
    <source>
        <dbReference type="ARBA" id="ARBA00022748"/>
    </source>
</evidence>
<protein>
    <submittedName>
        <fullName evidence="8">Cytochrome c biogenesis protein ResB</fullName>
    </submittedName>
</protein>
<dbReference type="InterPro" id="IPR023494">
    <property type="entry name" value="Cyt_c_bgen_Ccs1/CcsB/ResB"/>
</dbReference>
<keyword evidence="5 6" id="KW-0472">Membrane</keyword>
<reference evidence="8 9" key="1">
    <citation type="submission" date="2020-08" db="EMBL/GenBank/DDBJ databases">
        <title>A Genomic Blueprint of the Chicken Gut Microbiome.</title>
        <authorList>
            <person name="Gilroy R."/>
            <person name="Ravi A."/>
            <person name="Getino M."/>
            <person name="Pursley I."/>
            <person name="Horton D.L."/>
            <person name="Alikhan N.-F."/>
            <person name="Baker D."/>
            <person name="Gharbi K."/>
            <person name="Hall N."/>
            <person name="Watson M."/>
            <person name="Adriaenssens E.M."/>
            <person name="Foster-Nyarko E."/>
            <person name="Jarju S."/>
            <person name="Secka A."/>
            <person name="Antonio M."/>
            <person name="Oren A."/>
            <person name="Chaudhuri R."/>
            <person name="La Ragione R.M."/>
            <person name="Hildebrand F."/>
            <person name="Pallen M.J."/>
        </authorList>
    </citation>
    <scope>NUCLEOTIDE SEQUENCE [LARGE SCALE GENOMIC DNA]</scope>
    <source>
        <strain evidence="8 9">Sa1CVN1</strain>
    </source>
</reference>
<proteinExistence type="predicted"/>
<evidence type="ECO:0000256" key="4">
    <source>
        <dbReference type="ARBA" id="ARBA00022989"/>
    </source>
</evidence>
<keyword evidence="3" id="KW-0201">Cytochrome c-type biogenesis</keyword>
<evidence type="ECO:0000259" key="7">
    <source>
        <dbReference type="Pfam" id="PF05140"/>
    </source>
</evidence>